<dbReference type="InterPro" id="IPR025736">
    <property type="entry name" value="PucR_C-HTH_dom"/>
</dbReference>
<dbReference type="AlphaFoldDB" id="A0A8H9H0Z2"/>
<dbReference type="InterPro" id="IPR051448">
    <property type="entry name" value="CdaR-like_regulators"/>
</dbReference>
<evidence type="ECO:0000313" key="4">
    <source>
        <dbReference type="Proteomes" id="UP000653480"/>
    </source>
</evidence>
<reference evidence="3" key="1">
    <citation type="journal article" date="2014" name="Int. J. Syst. Evol. Microbiol.">
        <title>Complete genome sequence of Corynebacterium casei LMG S-19264T (=DSM 44701T), isolated from a smear-ripened cheese.</title>
        <authorList>
            <consortium name="US DOE Joint Genome Institute (JGI-PGF)"/>
            <person name="Walter F."/>
            <person name="Albersmeier A."/>
            <person name="Kalinowski J."/>
            <person name="Ruckert C."/>
        </authorList>
    </citation>
    <scope>NUCLEOTIDE SEQUENCE</scope>
    <source>
        <strain evidence="3">CGMCC 4.7138</strain>
    </source>
</reference>
<dbReference type="Pfam" id="PF13556">
    <property type="entry name" value="HTH_30"/>
    <property type="match status" value="1"/>
</dbReference>
<dbReference type="RefSeq" id="WP_142571411.1">
    <property type="nucleotide sequence ID" value="NZ_BMMN01000007.1"/>
</dbReference>
<gene>
    <name evidence="3" type="ORF">GCM10011574_40270</name>
</gene>
<accession>A0A8H9H0Z2</accession>
<feature type="compositionally biased region" description="Basic and acidic residues" evidence="1">
    <location>
        <begin position="287"/>
        <end position="308"/>
    </location>
</feature>
<dbReference type="PANTHER" id="PTHR33744">
    <property type="entry name" value="CARBOHYDRATE DIACID REGULATOR"/>
    <property type="match status" value="1"/>
</dbReference>
<dbReference type="Proteomes" id="UP000653480">
    <property type="component" value="Unassembled WGS sequence"/>
</dbReference>
<comment type="caution">
    <text evidence="3">The sequence shown here is derived from an EMBL/GenBank/DDBJ whole genome shotgun (WGS) entry which is preliminary data.</text>
</comment>
<dbReference type="EMBL" id="BMMN01000007">
    <property type="protein sequence ID" value="GGO17103.1"/>
    <property type="molecule type" value="Genomic_DNA"/>
</dbReference>
<feature type="region of interest" description="Disordered" evidence="1">
    <location>
        <begin position="281"/>
        <end position="308"/>
    </location>
</feature>
<dbReference type="PANTHER" id="PTHR33744:SF1">
    <property type="entry name" value="DNA-BINDING TRANSCRIPTIONAL ACTIVATOR ADER"/>
    <property type="match status" value="1"/>
</dbReference>
<dbReference type="Gene3D" id="1.10.10.2840">
    <property type="entry name" value="PucR C-terminal helix-turn-helix domain"/>
    <property type="match status" value="1"/>
</dbReference>
<evidence type="ECO:0000256" key="1">
    <source>
        <dbReference type="SAM" id="MobiDB-lite"/>
    </source>
</evidence>
<organism evidence="3 4">
    <name type="scientific">Microbispora bryophytorum</name>
    <dbReference type="NCBI Taxonomy" id="1460882"/>
    <lineage>
        <taxon>Bacteria</taxon>
        <taxon>Bacillati</taxon>
        <taxon>Actinomycetota</taxon>
        <taxon>Actinomycetes</taxon>
        <taxon>Streptosporangiales</taxon>
        <taxon>Streptosporangiaceae</taxon>
        <taxon>Microbispora</taxon>
    </lineage>
</organism>
<name>A0A8H9H0Z2_9ACTN</name>
<feature type="domain" description="PucR C-terminal helix-turn-helix" evidence="2">
    <location>
        <begin position="461"/>
        <end position="518"/>
    </location>
</feature>
<keyword evidence="4" id="KW-1185">Reference proteome</keyword>
<evidence type="ECO:0000313" key="3">
    <source>
        <dbReference type="EMBL" id="GGO17103.1"/>
    </source>
</evidence>
<feature type="region of interest" description="Disordered" evidence="1">
    <location>
        <begin position="342"/>
        <end position="398"/>
    </location>
</feature>
<protein>
    <recommendedName>
        <fullName evidence="2">PucR C-terminal helix-turn-helix domain-containing protein</fullName>
    </recommendedName>
</protein>
<dbReference type="OrthoDB" id="3190266at2"/>
<proteinExistence type="predicted"/>
<evidence type="ECO:0000259" key="2">
    <source>
        <dbReference type="Pfam" id="PF13556"/>
    </source>
</evidence>
<sequence length="535" mass="55136">MRRVSDLLRTPTGRRLTLVAGPWDAREVGSVVLVDEMRELATAAPGALAILSRHAMRSCDVLDALRLAGRGGLAGIVLPGPSGTTPETVELARRERVALLAGASDHSLSDTVLGLSAAVRADPGLLLRRTREAIDGLGAMEGAGEDDILRAASASVGVAYVVADLADPAANATVIRVGGRPDGYVCWEGEDPAAAIVAQVVATTLGRVRAAAREAEAARERALLALLGAKDTRTAARRARHEGVPVDGWHVAVFLRDPGGGAAPGAADPVLREARGTAAALPSGLGLRDERLHDDGHRDDGHHDGRLHDEGLGYAAELSAPPLVTRWQDGVLVLLTADERTTLDGTGVPHVPRAPRPSASGPSASGPSASGPSASGPAASWPPIAGAGVGTCQAGPDGLRRTASQARAAAARAAAGEVVRFDRLGVHALLAELSGSDSALVAARDMLAPLEHLGVLSAQAVPTLKAYLDSWGSRTRAAELLSLHPNAVAHRIRRIAEALDADLSDPQTRFALQLACHVVLDHDCLPETTTTISSS</sequence>
<reference evidence="3" key="2">
    <citation type="submission" date="2020-09" db="EMBL/GenBank/DDBJ databases">
        <authorList>
            <person name="Sun Q."/>
            <person name="Zhou Y."/>
        </authorList>
    </citation>
    <scope>NUCLEOTIDE SEQUENCE</scope>
    <source>
        <strain evidence="3">CGMCC 4.7138</strain>
    </source>
</reference>
<dbReference type="InterPro" id="IPR042070">
    <property type="entry name" value="PucR_C-HTH_sf"/>
</dbReference>
<feature type="compositionally biased region" description="Low complexity" evidence="1">
    <location>
        <begin position="356"/>
        <end position="386"/>
    </location>
</feature>